<evidence type="ECO:0000256" key="3">
    <source>
        <dbReference type="PROSITE-ProRule" id="PRU00169"/>
    </source>
</evidence>
<evidence type="ECO:0000256" key="2">
    <source>
        <dbReference type="ARBA" id="ARBA00023125"/>
    </source>
</evidence>
<evidence type="ECO:0000313" key="8">
    <source>
        <dbReference type="Proteomes" id="UP000270626"/>
    </source>
</evidence>
<dbReference type="Proteomes" id="UP000270626">
    <property type="component" value="Unassembled WGS sequence"/>
</dbReference>
<dbReference type="SMART" id="SM00421">
    <property type="entry name" value="HTH_LUXR"/>
    <property type="match status" value="1"/>
</dbReference>
<dbReference type="InterPro" id="IPR001789">
    <property type="entry name" value="Sig_transdc_resp-reg_receiver"/>
</dbReference>
<dbReference type="PROSITE" id="PS50043">
    <property type="entry name" value="HTH_LUXR_2"/>
    <property type="match status" value="1"/>
</dbReference>
<dbReference type="InterPro" id="IPR058245">
    <property type="entry name" value="NreC/VraR/RcsB-like_REC"/>
</dbReference>
<evidence type="ECO:0000256" key="1">
    <source>
        <dbReference type="ARBA" id="ARBA00022553"/>
    </source>
</evidence>
<feature type="region of interest" description="Disordered" evidence="4">
    <location>
        <begin position="221"/>
        <end position="240"/>
    </location>
</feature>
<sequence length="307" mass="32994">MTACLTGDRGACGRGYHTRHWACAYRHMAQLARMPHSERVKTVETTRNTRKASGGFMSNGSITGYEVTYVDEFWQESSRLVLIVEDHHIVRGGLRKVISDVLAGVRVEFLEASTLAEARQIISERKGDLDLVLLDITLPDAGGADEVDCLKTDWMALPVVVVSACEDWSLAAEFLKAGALGFIPKSSDVSVMINALRLILAGDRYFPAHVFYQLTDDHAGGGDEGGSAQPKSSAEAADLSPRQKEVLRLILKGKSNKEIARELNVSIGTAKNYVAAVLRAYNASSRAKAISAALTGDAAGITPSTSG</sequence>
<accession>A0A495WPJ1</accession>
<name>A0A495WPJ1_9RHOO</name>
<comment type="caution">
    <text evidence="7">The sequence shown here is derived from an EMBL/GenBank/DDBJ whole genome shotgun (WGS) entry which is preliminary data.</text>
</comment>
<dbReference type="Gene3D" id="3.40.50.2300">
    <property type="match status" value="1"/>
</dbReference>
<organism evidence="7 8">
    <name type="scientific">Azonexus fungiphilus</name>
    <dbReference type="NCBI Taxonomy" id="146940"/>
    <lineage>
        <taxon>Bacteria</taxon>
        <taxon>Pseudomonadati</taxon>
        <taxon>Pseudomonadota</taxon>
        <taxon>Betaproteobacteria</taxon>
        <taxon>Rhodocyclales</taxon>
        <taxon>Azonexaceae</taxon>
        <taxon>Azonexus</taxon>
    </lineage>
</organism>
<dbReference type="GO" id="GO:0000160">
    <property type="term" value="P:phosphorelay signal transduction system"/>
    <property type="evidence" value="ECO:0007669"/>
    <property type="project" value="InterPro"/>
</dbReference>
<keyword evidence="1 3" id="KW-0597">Phosphoprotein</keyword>
<reference evidence="7 8" key="1">
    <citation type="submission" date="2018-10" db="EMBL/GenBank/DDBJ databases">
        <title>Genomic Encyclopedia of Type Strains, Phase IV (KMG-IV): sequencing the most valuable type-strain genomes for metagenomic binning, comparative biology and taxonomic classification.</title>
        <authorList>
            <person name="Goeker M."/>
        </authorList>
    </citation>
    <scope>NUCLEOTIDE SEQUENCE [LARGE SCALE GENOMIC DNA]</scope>
    <source>
        <strain evidence="7 8">DSM 23841</strain>
    </source>
</reference>
<dbReference type="Pfam" id="PF00196">
    <property type="entry name" value="GerE"/>
    <property type="match status" value="1"/>
</dbReference>
<evidence type="ECO:0000259" key="5">
    <source>
        <dbReference type="PROSITE" id="PS50043"/>
    </source>
</evidence>
<dbReference type="CDD" id="cd17535">
    <property type="entry name" value="REC_NarL-like"/>
    <property type="match status" value="1"/>
</dbReference>
<evidence type="ECO:0000256" key="4">
    <source>
        <dbReference type="SAM" id="MobiDB-lite"/>
    </source>
</evidence>
<keyword evidence="8" id="KW-1185">Reference proteome</keyword>
<dbReference type="SUPFAM" id="SSF46894">
    <property type="entry name" value="C-terminal effector domain of the bipartite response regulators"/>
    <property type="match status" value="1"/>
</dbReference>
<evidence type="ECO:0000259" key="6">
    <source>
        <dbReference type="PROSITE" id="PS50110"/>
    </source>
</evidence>
<keyword evidence="2 7" id="KW-0238">DNA-binding</keyword>
<dbReference type="AlphaFoldDB" id="A0A495WPJ1"/>
<dbReference type="CDD" id="cd06170">
    <property type="entry name" value="LuxR_C_like"/>
    <property type="match status" value="1"/>
</dbReference>
<feature type="domain" description="Response regulatory" evidence="6">
    <location>
        <begin position="80"/>
        <end position="200"/>
    </location>
</feature>
<gene>
    <name evidence="7" type="ORF">DFR40_0282</name>
</gene>
<protein>
    <submittedName>
        <fullName evidence="7">DNA-binding NarL/FixJ family response regulator</fullName>
    </submittedName>
</protein>
<evidence type="ECO:0000313" key="7">
    <source>
        <dbReference type="EMBL" id="RKT62944.1"/>
    </source>
</evidence>
<dbReference type="InterPro" id="IPR011006">
    <property type="entry name" value="CheY-like_superfamily"/>
</dbReference>
<dbReference type="PANTHER" id="PTHR43214">
    <property type="entry name" value="TWO-COMPONENT RESPONSE REGULATOR"/>
    <property type="match status" value="1"/>
</dbReference>
<dbReference type="PROSITE" id="PS50110">
    <property type="entry name" value="RESPONSE_REGULATORY"/>
    <property type="match status" value="1"/>
</dbReference>
<dbReference type="SMART" id="SM00448">
    <property type="entry name" value="REC"/>
    <property type="match status" value="1"/>
</dbReference>
<dbReference type="PANTHER" id="PTHR43214:SF43">
    <property type="entry name" value="TWO-COMPONENT RESPONSE REGULATOR"/>
    <property type="match status" value="1"/>
</dbReference>
<dbReference type="InterPro" id="IPR039420">
    <property type="entry name" value="WalR-like"/>
</dbReference>
<dbReference type="SUPFAM" id="SSF52172">
    <property type="entry name" value="CheY-like"/>
    <property type="match status" value="1"/>
</dbReference>
<dbReference type="GO" id="GO:0003677">
    <property type="term" value="F:DNA binding"/>
    <property type="evidence" value="ECO:0007669"/>
    <property type="project" value="UniProtKB-KW"/>
</dbReference>
<dbReference type="GO" id="GO:0006355">
    <property type="term" value="P:regulation of DNA-templated transcription"/>
    <property type="evidence" value="ECO:0007669"/>
    <property type="project" value="InterPro"/>
</dbReference>
<dbReference type="InterPro" id="IPR000792">
    <property type="entry name" value="Tscrpt_reg_LuxR_C"/>
</dbReference>
<dbReference type="InterPro" id="IPR016032">
    <property type="entry name" value="Sig_transdc_resp-reg_C-effctor"/>
</dbReference>
<proteinExistence type="predicted"/>
<dbReference type="EMBL" id="RBXP01000002">
    <property type="protein sequence ID" value="RKT62944.1"/>
    <property type="molecule type" value="Genomic_DNA"/>
</dbReference>
<dbReference type="Pfam" id="PF00072">
    <property type="entry name" value="Response_reg"/>
    <property type="match status" value="1"/>
</dbReference>
<feature type="modified residue" description="4-aspartylphosphate" evidence="3">
    <location>
        <position position="135"/>
    </location>
</feature>
<dbReference type="PRINTS" id="PR00038">
    <property type="entry name" value="HTHLUXR"/>
</dbReference>
<feature type="domain" description="HTH luxR-type" evidence="5">
    <location>
        <begin position="232"/>
        <end position="297"/>
    </location>
</feature>